<feature type="transmembrane region" description="Helical" evidence="7">
    <location>
        <begin position="221"/>
        <end position="241"/>
    </location>
</feature>
<feature type="transmembrane region" description="Helical" evidence="7">
    <location>
        <begin position="309"/>
        <end position="334"/>
    </location>
</feature>
<dbReference type="Pfam" id="PF07690">
    <property type="entry name" value="MFS_1"/>
    <property type="match status" value="1"/>
</dbReference>
<feature type="transmembrane region" description="Helical" evidence="7">
    <location>
        <begin position="87"/>
        <end position="120"/>
    </location>
</feature>
<name>A0A0R1GG27_9LACO</name>
<feature type="transmembrane region" description="Helical" evidence="7">
    <location>
        <begin position="54"/>
        <end position="75"/>
    </location>
</feature>
<dbReference type="InterPro" id="IPR011701">
    <property type="entry name" value="MFS"/>
</dbReference>
<comment type="subcellular location">
    <subcellularLocation>
        <location evidence="1">Cell membrane</location>
        <topology evidence="1">Multi-pass membrane protein</topology>
    </subcellularLocation>
</comment>
<evidence type="ECO:0000256" key="5">
    <source>
        <dbReference type="ARBA" id="ARBA00022989"/>
    </source>
</evidence>
<dbReference type="InterPro" id="IPR036259">
    <property type="entry name" value="MFS_trans_sf"/>
</dbReference>
<dbReference type="PROSITE" id="PS00216">
    <property type="entry name" value="SUGAR_TRANSPORT_1"/>
    <property type="match status" value="1"/>
</dbReference>
<feature type="domain" description="Major facilitator superfamily (MFS) profile" evidence="8">
    <location>
        <begin position="21"/>
        <end position="401"/>
    </location>
</feature>
<feature type="transmembrane region" description="Helical" evidence="7">
    <location>
        <begin position="374"/>
        <end position="397"/>
    </location>
</feature>
<dbReference type="InterPro" id="IPR005829">
    <property type="entry name" value="Sugar_transporter_CS"/>
</dbReference>
<accession>A0A0R1GG27</accession>
<dbReference type="GO" id="GO:0022857">
    <property type="term" value="F:transmembrane transporter activity"/>
    <property type="evidence" value="ECO:0007669"/>
    <property type="project" value="InterPro"/>
</dbReference>
<sequence length="406" mass="44179">MMASDKVPGENTKGRRAYTTVASGIYLAYVMLGMATIVVSQYSANFQKLWHTNVAGVSTVIAMVGLGRLATILFAGPISDRFGRKPTLLIGLVSMIIFLLGLAFSRSVLMASVFALFLGFTNSFSDAGSYPALSDAFPDNTASMNALNKAAMSLAQFGLPFLVVLLPTARPMLIMMAIVVALNCLLVSRSRFAPQNRPDQKAQSETQAVSHHTQPRMAVDGLALILLGFTISFTFYIFMQYAPNFGATVLHVPAVTAKSLISWYAISSLISVFLTTIIVTRVKLLPLIFTYVVISVAALIAMVTAPTLLVARIASILIGFFAAGGIWQLGLTVLTQYFPQEKGRVTGYYSFSTSLTYFVGPFVSSFIINETAISVIRVFQIDVVVTVIGAVLLLILWQRNRRYHFI</sequence>
<feature type="transmembrane region" description="Helical" evidence="7">
    <location>
        <begin position="346"/>
        <end position="368"/>
    </location>
</feature>
<dbReference type="EMBL" id="AZDA01000121">
    <property type="protein sequence ID" value="KRK33174.1"/>
    <property type="molecule type" value="Genomic_DNA"/>
</dbReference>
<evidence type="ECO:0000313" key="10">
    <source>
        <dbReference type="Proteomes" id="UP000051461"/>
    </source>
</evidence>
<dbReference type="PANTHER" id="PTHR23514">
    <property type="entry name" value="BYPASS OF STOP CODON PROTEIN 6"/>
    <property type="match status" value="1"/>
</dbReference>
<evidence type="ECO:0000256" key="1">
    <source>
        <dbReference type="ARBA" id="ARBA00004651"/>
    </source>
</evidence>
<keyword evidence="4 7" id="KW-0812">Transmembrane</keyword>
<keyword evidence="5 7" id="KW-1133">Transmembrane helix</keyword>
<dbReference type="RefSeq" id="WP_235807521.1">
    <property type="nucleotide sequence ID" value="NZ_AZDA01000121.1"/>
</dbReference>
<dbReference type="PATRIC" id="fig|1423726.3.peg.1480"/>
<reference evidence="9 10" key="1">
    <citation type="journal article" date="2015" name="Genome Announc.">
        <title>Expanding the biotechnology potential of lactobacilli through comparative genomics of 213 strains and associated genera.</title>
        <authorList>
            <person name="Sun Z."/>
            <person name="Harris H.M."/>
            <person name="McCann A."/>
            <person name="Guo C."/>
            <person name="Argimon S."/>
            <person name="Zhang W."/>
            <person name="Yang X."/>
            <person name="Jeffery I.B."/>
            <person name="Cooney J.C."/>
            <person name="Kagawa T.F."/>
            <person name="Liu W."/>
            <person name="Song Y."/>
            <person name="Salvetti E."/>
            <person name="Wrobel A."/>
            <person name="Rasinkangas P."/>
            <person name="Parkhill J."/>
            <person name="Rea M.C."/>
            <person name="O'Sullivan O."/>
            <person name="Ritari J."/>
            <person name="Douillard F.P."/>
            <person name="Paul Ross R."/>
            <person name="Yang R."/>
            <person name="Briner A.E."/>
            <person name="Felis G.E."/>
            <person name="de Vos W.M."/>
            <person name="Barrangou R."/>
            <person name="Klaenhammer T.R."/>
            <person name="Caufield P.W."/>
            <person name="Cui Y."/>
            <person name="Zhang H."/>
            <person name="O'Toole P.W."/>
        </authorList>
    </citation>
    <scope>NUCLEOTIDE SEQUENCE [LARGE SCALE GENOMIC DNA]</scope>
    <source>
        <strain evidence="9 10">DSM 20003</strain>
    </source>
</reference>
<proteinExistence type="inferred from homology"/>
<dbReference type="PROSITE" id="PS50850">
    <property type="entry name" value="MFS"/>
    <property type="match status" value="1"/>
</dbReference>
<dbReference type="PANTHER" id="PTHR23514:SF3">
    <property type="entry name" value="BYPASS OF STOP CODON PROTEIN 6"/>
    <property type="match status" value="1"/>
</dbReference>
<feature type="transmembrane region" description="Helical" evidence="7">
    <location>
        <begin position="261"/>
        <end position="279"/>
    </location>
</feature>
<evidence type="ECO:0000256" key="7">
    <source>
        <dbReference type="SAM" id="Phobius"/>
    </source>
</evidence>
<organism evidence="9 10">
    <name type="scientific">Loigolactobacillus bifermentans DSM 20003</name>
    <dbReference type="NCBI Taxonomy" id="1423726"/>
    <lineage>
        <taxon>Bacteria</taxon>
        <taxon>Bacillati</taxon>
        <taxon>Bacillota</taxon>
        <taxon>Bacilli</taxon>
        <taxon>Lactobacillales</taxon>
        <taxon>Lactobacillaceae</taxon>
        <taxon>Loigolactobacillus</taxon>
    </lineage>
</organism>
<feature type="transmembrane region" description="Helical" evidence="7">
    <location>
        <begin position="284"/>
        <end position="303"/>
    </location>
</feature>
<keyword evidence="3" id="KW-0813">Transport</keyword>
<dbReference type="InterPro" id="IPR020846">
    <property type="entry name" value="MFS_dom"/>
</dbReference>
<dbReference type="SUPFAM" id="SSF103473">
    <property type="entry name" value="MFS general substrate transporter"/>
    <property type="match status" value="1"/>
</dbReference>
<dbReference type="STRING" id="1423726.FC07_GL001429"/>
<protein>
    <submittedName>
        <fullName evidence="9">MFS family major facilitator transporter</fullName>
    </submittedName>
</protein>
<keyword evidence="6 7" id="KW-0472">Membrane</keyword>
<gene>
    <name evidence="9" type="ORF">FC07_GL001429</name>
</gene>
<feature type="transmembrane region" description="Helical" evidence="7">
    <location>
        <begin position="21"/>
        <end position="42"/>
    </location>
</feature>
<keyword evidence="10" id="KW-1185">Reference proteome</keyword>
<comment type="similarity">
    <text evidence="2">Belongs to the major facilitator superfamily.</text>
</comment>
<evidence type="ECO:0000313" key="9">
    <source>
        <dbReference type="EMBL" id="KRK33174.1"/>
    </source>
</evidence>
<dbReference type="Proteomes" id="UP000051461">
    <property type="component" value="Unassembled WGS sequence"/>
</dbReference>
<dbReference type="Gene3D" id="1.20.1250.20">
    <property type="entry name" value="MFS general substrate transporter like domains"/>
    <property type="match status" value="2"/>
</dbReference>
<evidence type="ECO:0000256" key="6">
    <source>
        <dbReference type="ARBA" id="ARBA00023136"/>
    </source>
</evidence>
<dbReference type="InterPro" id="IPR051788">
    <property type="entry name" value="MFS_Transporter"/>
</dbReference>
<evidence type="ECO:0000256" key="4">
    <source>
        <dbReference type="ARBA" id="ARBA00022692"/>
    </source>
</evidence>
<evidence type="ECO:0000259" key="8">
    <source>
        <dbReference type="PROSITE" id="PS50850"/>
    </source>
</evidence>
<comment type="caution">
    <text evidence="9">The sequence shown here is derived from an EMBL/GenBank/DDBJ whole genome shotgun (WGS) entry which is preliminary data.</text>
</comment>
<dbReference type="AlphaFoldDB" id="A0A0R1GG27"/>
<feature type="transmembrane region" description="Helical" evidence="7">
    <location>
        <begin position="161"/>
        <end position="187"/>
    </location>
</feature>
<evidence type="ECO:0000256" key="2">
    <source>
        <dbReference type="ARBA" id="ARBA00008335"/>
    </source>
</evidence>
<dbReference type="GO" id="GO:0005886">
    <property type="term" value="C:plasma membrane"/>
    <property type="evidence" value="ECO:0007669"/>
    <property type="project" value="UniProtKB-SubCell"/>
</dbReference>
<evidence type="ECO:0000256" key="3">
    <source>
        <dbReference type="ARBA" id="ARBA00022448"/>
    </source>
</evidence>